<evidence type="ECO:0008006" key="4">
    <source>
        <dbReference type="Google" id="ProtNLM"/>
    </source>
</evidence>
<dbReference type="RefSeq" id="WP_171161008.1">
    <property type="nucleotide sequence ID" value="NZ_CP053073.1"/>
</dbReference>
<accession>A0A6M4H5K7</accession>
<dbReference type="KEGG" id="upl:DSM104440_01021"/>
<dbReference type="EMBL" id="CP053073">
    <property type="protein sequence ID" value="QJR14228.1"/>
    <property type="molecule type" value="Genomic_DNA"/>
</dbReference>
<keyword evidence="3" id="KW-1185">Reference proteome</keyword>
<protein>
    <recommendedName>
        <fullName evidence="4">Nitrogen fixation protein FixH</fullName>
    </recommendedName>
</protein>
<keyword evidence="1" id="KW-0472">Membrane</keyword>
<proteinExistence type="predicted"/>
<name>A0A6M4H5K7_9PROT</name>
<reference evidence="2 3" key="1">
    <citation type="submission" date="2020-04" db="EMBL/GenBank/DDBJ databases">
        <title>Usitatibacter rugosus gen. nov., sp. nov. and Usitatibacter palustris sp. nov., novel members of Usitatibacteraceae fam. nov. within the order Nitrosomonadales isolated from soil.</title>
        <authorList>
            <person name="Huber K.J."/>
            <person name="Neumann-Schaal M."/>
            <person name="Geppert A."/>
            <person name="Luckner M."/>
            <person name="Wanner G."/>
            <person name="Overmann J."/>
        </authorList>
    </citation>
    <scope>NUCLEOTIDE SEQUENCE [LARGE SCALE GENOMIC DNA]</scope>
    <source>
        <strain evidence="2 3">Swamp67</strain>
    </source>
</reference>
<evidence type="ECO:0000313" key="2">
    <source>
        <dbReference type="EMBL" id="QJR14228.1"/>
    </source>
</evidence>
<evidence type="ECO:0000313" key="3">
    <source>
        <dbReference type="Proteomes" id="UP000503096"/>
    </source>
</evidence>
<sequence length="152" mass="16624">MTESTASPWYRHRWPWLLMAGPFVVVVAGISMAVVAYRGADGVVADDYYKRGLAINRTLAREARAEAIGLQADVALREGRAVAHIAATGPLPDRIQLTLAHPTRAGEDRVVSLARTPQGTWEAPLPPLAHGRWRLILETPEWRWSALAQAAG</sequence>
<organism evidence="2 3">
    <name type="scientific">Usitatibacter palustris</name>
    <dbReference type="NCBI Taxonomy" id="2732487"/>
    <lineage>
        <taxon>Bacteria</taxon>
        <taxon>Pseudomonadati</taxon>
        <taxon>Pseudomonadota</taxon>
        <taxon>Betaproteobacteria</taxon>
        <taxon>Nitrosomonadales</taxon>
        <taxon>Usitatibacteraceae</taxon>
        <taxon>Usitatibacter</taxon>
    </lineage>
</organism>
<dbReference type="Proteomes" id="UP000503096">
    <property type="component" value="Chromosome"/>
</dbReference>
<feature type="transmembrane region" description="Helical" evidence="1">
    <location>
        <begin position="16"/>
        <end position="37"/>
    </location>
</feature>
<gene>
    <name evidence="2" type="ORF">DSM104440_01021</name>
</gene>
<dbReference type="AlphaFoldDB" id="A0A6M4H5K7"/>
<evidence type="ECO:0000256" key="1">
    <source>
        <dbReference type="SAM" id="Phobius"/>
    </source>
</evidence>
<dbReference type="Pfam" id="PF05751">
    <property type="entry name" value="FixH"/>
    <property type="match status" value="1"/>
</dbReference>
<dbReference type="InterPro" id="IPR008620">
    <property type="entry name" value="FixH"/>
</dbReference>
<keyword evidence="1" id="KW-0812">Transmembrane</keyword>
<keyword evidence="1" id="KW-1133">Transmembrane helix</keyword>
<dbReference type="InParanoid" id="A0A6M4H5K7"/>